<comment type="subunit">
    <text evidence="3 7">Homodimer.</text>
</comment>
<proteinExistence type="inferred from homology"/>
<evidence type="ECO:0000256" key="1">
    <source>
        <dbReference type="ARBA" id="ARBA00004496"/>
    </source>
</evidence>
<sequence length="219" mass="24888">MVVREKYEQNLAEVQTSLVDLCEMALEAFNRSVHSFVNQDINQALMILDQDRFINRLEEHIQDEAILLIAKQQPVATDLRRLMVIVSAASDMERIGDHAVNIAKETIRLGNEKLVYSTEKIEHMKALTITMLKDMVDAFTSENLHAAKEISMRDDAVDQLYGEALVSILETAKTEGASLEQLVQISFICKSIERIADYTTNLAEALFFLLKGRHYELNN</sequence>
<dbReference type="AlphaFoldDB" id="A0A8B4QBG9"/>
<dbReference type="PANTHER" id="PTHR42930:SF3">
    <property type="entry name" value="PHOSPHATE-SPECIFIC TRANSPORT SYSTEM ACCESSORY PROTEIN PHOU"/>
    <property type="match status" value="1"/>
</dbReference>
<evidence type="ECO:0000256" key="4">
    <source>
        <dbReference type="ARBA" id="ARBA00022448"/>
    </source>
</evidence>
<dbReference type="RefSeq" id="WP_109350756.1">
    <property type="nucleotide sequence ID" value="NZ_BJUE01000061.1"/>
</dbReference>
<dbReference type="PIRSF" id="PIRSF003107">
    <property type="entry name" value="PhoU"/>
    <property type="match status" value="1"/>
</dbReference>
<dbReference type="GO" id="GO:0005737">
    <property type="term" value="C:cytoplasm"/>
    <property type="evidence" value="ECO:0007669"/>
    <property type="project" value="UniProtKB-SubCell"/>
</dbReference>
<evidence type="ECO:0000313" key="11">
    <source>
        <dbReference type="Proteomes" id="UP000254330"/>
    </source>
</evidence>
<dbReference type="SUPFAM" id="SSF109755">
    <property type="entry name" value="PhoU-like"/>
    <property type="match status" value="1"/>
</dbReference>
<dbReference type="Proteomes" id="UP000294641">
    <property type="component" value="Unassembled WGS sequence"/>
</dbReference>
<dbReference type="Gene3D" id="1.20.58.220">
    <property type="entry name" value="Phosphate transport system protein phou homolog 2, domain 2"/>
    <property type="match status" value="1"/>
</dbReference>
<keyword evidence="5 7" id="KW-0963">Cytoplasm</keyword>
<gene>
    <name evidence="9" type="primary">phoU</name>
    <name evidence="10" type="ORF">DFR61_1501</name>
    <name evidence="9" type="ORF">NCTC10597_01724</name>
</gene>
<keyword evidence="6 7" id="KW-0592">Phosphate transport</keyword>
<comment type="caution">
    <text evidence="9">The sequence shown here is derived from an EMBL/GenBank/DDBJ whole genome shotgun (WGS) entry which is preliminary data.</text>
</comment>
<dbReference type="EMBL" id="UGNP01000001">
    <property type="protein sequence ID" value="STX10015.1"/>
    <property type="molecule type" value="Genomic_DNA"/>
</dbReference>
<dbReference type="InterPro" id="IPR038078">
    <property type="entry name" value="PhoU-like_sf"/>
</dbReference>
<comment type="similarity">
    <text evidence="2 7">Belongs to the PhoU family.</text>
</comment>
<reference evidence="10 12" key="2">
    <citation type="submission" date="2019-03" db="EMBL/GenBank/DDBJ databases">
        <title>Genomic Encyclopedia of Type Strains, Phase IV (KMG-IV): sequencing the most valuable type-strain genomes for metagenomic binning, comparative biology and taxonomic classification.</title>
        <authorList>
            <person name="Goeker M."/>
        </authorList>
    </citation>
    <scope>NUCLEOTIDE SEQUENCE [LARGE SCALE GENOMIC DNA]</scope>
    <source>
        <strain evidence="10 12">DSM 20580</strain>
    </source>
</reference>
<protein>
    <recommendedName>
        <fullName evidence="7">Phosphate-specific transport system accessory protein PhoU</fullName>
    </recommendedName>
</protein>
<dbReference type="PANTHER" id="PTHR42930">
    <property type="entry name" value="PHOSPHATE-SPECIFIC TRANSPORT SYSTEM ACCESSORY PROTEIN PHOU"/>
    <property type="match status" value="1"/>
</dbReference>
<evidence type="ECO:0000256" key="7">
    <source>
        <dbReference type="PIRNR" id="PIRNR003107"/>
    </source>
</evidence>
<evidence type="ECO:0000259" key="8">
    <source>
        <dbReference type="Pfam" id="PF01895"/>
    </source>
</evidence>
<dbReference type="FunFam" id="1.20.58.220:FF:000004">
    <property type="entry name" value="Phosphate-specific transport system accessory protein PhoU"/>
    <property type="match status" value="1"/>
</dbReference>
<dbReference type="GO" id="GO:0045936">
    <property type="term" value="P:negative regulation of phosphate metabolic process"/>
    <property type="evidence" value="ECO:0007669"/>
    <property type="project" value="InterPro"/>
</dbReference>
<keyword evidence="12" id="KW-1185">Reference proteome</keyword>
<comment type="function">
    <text evidence="7">Plays a role in the regulation of phosphate uptake.</text>
</comment>
<dbReference type="GO" id="GO:0030643">
    <property type="term" value="P:intracellular phosphate ion homeostasis"/>
    <property type="evidence" value="ECO:0007669"/>
    <property type="project" value="InterPro"/>
</dbReference>
<evidence type="ECO:0000313" key="12">
    <source>
        <dbReference type="Proteomes" id="UP000294641"/>
    </source>
</evidence>
<reference evidence="9 11" key="1">
    <citation type="submission" date="2018-06" db="EMBL/GenBank/DDBJ databases">
        <authorList>
            <consortium name="Pathogen Informatics"/>
            <person name="Doyle S."/>
        </authorList>
    </citation>
    <scope>NUCLEOTIDE SEQUENCE [LARGE SCALE GENOMIC DNA]</scope>
    <source>
        <strain evidence="9 11">NCTC10597</strain>
    </source>
</reference>
<evidence type="ECO:0000313" key="9">
    <source>
        <dbReference type="EMBL" id="STX10015.1"/>
    </source>
</evidence>
<evidence type="ECO:0000256" key="5">
    <source>
        <dbReference type="ARBA" id="ARBA00022490"/>
    </source>
</evidence>
<dbReference type="NCBIfam" id="TIGR02135">
    <property type="entry name" value="phoU_full"/>
    <property type="match status" value="1"/>
</dbReference>
<dbReference type="EMBL" id="SNZG01000050">
    <property type="protein sequence ID" value="TDR33680.1"/>
    <property type="molecule type" value="Genomic_DNA"/>
</dbReference>
<comment type="subcellular location">
    <subcellularLocation>
        <location evidence="1 7">Cytoplasm</location>
    </subcellularLocation>
</comment>
<dbReference type="InterPro" id="IPR028366">
    <property type="entry name" value="PhoU"/>
</dbReference>
<organism evidence="9 11">
    <name type="scientific">Kurthia zopfii</name>
    <dbReference type="NCBI Taxonomy" id="1650"/>
    <lineage>
        <taxon>Bacteria</taxon>
        <taxon>Bacillati</taxon>
        <taxon>Bacillota</taxon>
        <taxon>Bacilli</taxon>
        <taxon>Bacillales</taxon>
        <taxon>Caryophanaceae</taxon>
        <taxon>Kurthia</taxon>
    </lineage>
</organism>
<dbReference type="GO" id="GO:0006817">
    <property type="term" value="P:phosphate ion transport"/>
    <property type="evidence" value="ECO:0007669"/>
    <property type="project" value="UniProtKB-KW"/>
</dbReference>
<dbReference type="Proteomes" id="UP000254330">
    <property type="component" value="Unassembled WGS sequence"/>
</dbReference>
<dbReference type="Pfam" id="PF01895">
    <property type="entry name" value="PhoU"/>
    <property type="match status" value="2"/>
</dbReference>
<keyword evidence="4 7" id="KW-0813">Transport</keyword>
<dbReference type="InterPro" id="IPR026022">
    <property type="entry name" value="PhoU_dom"/>
</dbReference>
<evidence type="ECO:0000256" key="2">
    <source>
        <dbReference type="ARBA" id="ARBA00008107"/>
    </source>
</evidence>
<feature type="domain" description="PhoU" evidence="8">
    <location>
        <begin position="19"/>
        <end position="105"/>
    </location>
</feature>
<name>A0A8B4QBG9_9BACL</name>
<feature type="domain" description="PhoU" evidence="8">
    <location>
        <begin position="121"/>
        <end position="205"/>
    </location>
</feature>
<evidence type="ECO:0000256" key="6">
    <source>
        <dbReference type="ARBA" id="ARBA00022592"/>
    </source>
</evidence>
<accession>A0A8B4QBG9</accession>
<evidence type="ECO:0000256" key="3">
    <source>
        <dbReference type="ARBA" id="ARBA00011738"/>
    </source>
</evidence>
<evidence type="ECO:0000313" key="10">
    <source>
        <dbReference type="EMBL" id="TDR33680.1"/>
    </source>
</evidence>
<dbReference type="OrthoDB" id="9814256at2"/>